<dbReference type="SUPFAM" id="SSF47831">
    <property type="entry name" value="Enzyme I of the PEP:sugar phosphotransferase system HPr-binding (sub)domain"/>
    <property type="match status" value="1"/>
</dbReference>
<comment type="similarity">
    <text evidence="2">Belongs to the PEP-utilizing enzyme family.</text>
</comment>
<dbReference type="SUPFAM" id="SSF52009">
    <property type="entry name" value="Phosphohistidine domain"/>
    <property type="match status" value="1"/>
</dbReference>
<keyword evidence="5" id="KW-0418">Kinase</keyword>
<dbReference type="PRINTS" id="PR01736">
    <property type="entry name" value="PHPHTRNFRASE"/>
</dbReference>
<dbReference type="Proteomes" id="UP000248887">
    <property type="component" value="Unassembled WGS sequence"/>
</dbReference>
<gene>
    <name evidence="11" type="ORF">DI549_04560</name>
</gene>
<evidence type="ECO:0000256" key="2">
    <source>
        <dbReference type="ARBA" id="ARBA00007837"/>
    </source>
</evidence>
<dbReference type="Gene3D" id="3.20.20.60">
    <property type="entry name" value="Phosphoenolpyruvate-binding domains"/>
    <property type="match status" value="1"/>
</dbReference>
<keyword evidence="4" id="KW-0479">Metal-binding</keyword>
<evidence type="ECO:0000313" key="11">
    <source>
        <dbReference type="EMBL" id="PZQ84645.1"/>
    </source>
</evidence>
<dbReference type="Gene3D" id="1.10.274.10">
    <property type="entry name" value="PtsI, HPr-binding domain"/>
    <property type="match status" value="1"/>
</dbReference>
<evidence type="ECO:0000256" key="5">
    <source>
        <dbReference type="ARBA" id="ARBA00022777"/>
    </source>
</evidence>
<reference evidence="11 12" key="1">
    <citation type="submission" date="2017-08" db="EMBL/GenBank/DDBJ databases">
        <title>Infants hospitalized years apart are colonized by the same room-sourced microbial strains.</title>
        <authorList>
            <person name="Brooks B."/>
            <person name="Olm M.R."/>
            <person name="Firek B.A."/>
            <person name="Baker R."/>
            <person name="Thomas B.C."/>
            <person name="Morowitz M.J."/>
            <person name="Banfield J.F."/>
        </authorList>
    </citation>
    <scope>NUCLEOTIDE SEQUENCE [LARGE SCALE GENOMIC DNA]</scope>
    <source>
        <strain evidence="11">S2_005_001_R2_27</strain>
    </source>
</reference>
<dbReference type="InterPro" id="IPR050499">
    <property type="entry name" value="PEP-utilizing_PTS_enzyme"/>
</dbReference>
<feature type="domain" description="Phosphotransferase system enzyme I N-terminal" evidence="10">
    <location>
        <begin position="13"/>
        <end position="117"/>
    </location>
</feature>
<keyword evidence="11" id="KW-0670">Pyruvate</keyword>
<feature type="region of interest" description="Disordered" evidence="7">
    <location>
        <begin position="230"/>
        <end position="250"/>
    </location>
</feature>
<comment type="caution">
    <text evidence="11">The sequence shown here is derived from an EMBL/GenBank/DDBJ whole genome shotgun (WGS) entry which is preliminary data.</text>
</comment>
<keyword evidence="6" id="KW-0460">Magnesium</keyword>
<dbReference type="InterPro" id="IPR036618">
    <property type="entry name" value="PtsI_HPr-bd_sf"/>
</dbReference>
<dbReference type="InterPro" id="IPR040442">
    <property type="entry name" value="Pyrv_kinase-like_dom_sf"/>
</dbReference>
<dbReference type="GO" id="GO:0046872">
    <property type="term" value="F:metal ion binding"/>
    <property type="evidence" value="ECO:0007669"/>
    <property type="project" value="UniProtKB-KW"/>
</dbReference>
<evidence type="ECO:0000259" key="8">
    <source>
        <dbReference type="Pfam" id="PF00391"/>
    </source>
</evidence>
<evidence type="ECO:0000256" key="6">
    <source>
        <dbReference type="ARBA" id="ARBA00022842"/>
    </source>
</evidence>
<organism evidence="11 12">
    <name type="scientific">Ancylobacter novellus</name>
    <name type="common">Thiobacillus novellus</name>
    <dbReference type="NCBI Taxonomy" id="921"/>
    <lineage>
        <taxon>Bacteria</taxon>
        <taxon>Pseudomonadati</taxon>
        <taxon>Pseudomonadota</taxon>
        <taxon>Alphaproteobacteria</taxon>
        <taxon>Hyphomicrobiales</taxon>
        <taxon>Xanthobacteraceae</taxon>
        <taxon>Ancylobacter</taxon>
    </lineage>
</organism>
<proteinExistence type="inferred from homology"/>
<feature type="region of interest" description="Disordered" evidence="7">
    <location>
        <begin position="1"/>
        <end position="23"/>
    </location>
</feature>
<dbReference type="InterPro" id="IPR008279">
    <property type="entry name" value="PEP-util_enz_mobile_dom"/>
</dbReference>
<protein>
    <submittedName>
        <fullName evidence="11">Phosphoenolpyruvate--protein phosphotransferase</fullName>
    </submittedName>
</protein>
<dbReference type="InterPro" id="IPR015813">
    <property type="entry name" value="Pyrv/PenolPyrv_kinase-like_dom"/>
</dbReference>
<dbReference type="Gene3D" id="3.50.30.10">
    <property type="entry name" value="Phosphohistidine domain"/>
    <property type="match status" value="1"/>
</dbReference>
<dbReference type="Pfam" id="PF02896">
    <property type="entry name" value="PEP-utilizers_C"/>
    <property type="match status" value="1"/>
</dbReference>
<evidence type="ECO:0000256" key="1">
    <source>
        <dbReference type="ARBA" id="ARBA00001946"/>
    </source>
</evidence>
<evidence type="ECO:0000313" key="12">
    <source>
        <dbReference type="Proteomes" id="UP000248887"/>
    </source>
</evidence>
<dbReference type="EMBL" id="QFQD01000008">
    <property type="protein sequence ID" value="PZQ84645.1"/>
    <property type="molecule type" value="Genomic_DNA"/>
</dbReference>
<keyword evidence="3 11" id="KW-0808">Transferase</keyword>
<dbReference type="PANTHER" id="PTHR46244">
    <property type="entry name" value="PHOSPHOENOLPYRUVATE-PROTEIN PHOSPHOTRANSFERASE"/>
    <property type="match status" value="1"/>
</dbReference>
<evidence type="ECO:0000259" key="9">
    <source>
        <dbReference type="Pfam" id="PF02896"/>
    </source>
</evidence>
<feature type="domain" description="PEP-utilising enzyme C-terminal" evidence="9">
    <location>
        <begin position="266"/>
        <end position="534"/>
    </location>
</feature>
<dbReference type="GO" id="GO:0009401">
    <property type="term" value="P:phosphoenolpyruvate-dependent sugar phosphotransferase system"/>
    <property type="evidence" value="ECO:0007669"/>
    <property type="project" value="InterPro"/>
</dbReference>
<dbReference type="PANTHER" id="PTHR46244:SF6">
    <property type="entry name" value="PHOSPHOENOLPYRUVATE-PROTEIN PHOSPHOTRANSFERASE"/>
    <property type="match status" value="1"/>
</dbReference>
<dbReference type="AlphaFoldDB" id="A0A2W5RCR6"/>
<dbReference type="GO" id="GO:0016301">
    <property type="term" value="F:kinase activity"/>
    <property type="evidence" value="ECO:0007669"/>
    <property type="project" value="UniProtKB-KW"/>
</dbReference>
<dbReference type="InterPro" id="IPR000121">
    <property type="entry name" value="PEP_util_C"/>
</dbReference>
<dbReference type="InterPro" id="IPR036637">
    <property type="entry name" value="Phosphohistidine_dom_sf"/>
</dbReference>
<evidence type="ECO:0000256" key="3">
    <source>
        <dbReference type="ARBA" id="ARBA00022679"/>
    </source>
</evidence>
<name>A0A2W5RCR6_ANCNO</name>
<sequence>MAGPSNVIPPAHRGTSASPGRALGPAFRARDRSAAVVDPVAGDAAASLRAAVALAATELRVLSAGADPQAASVLDFQIEMLLDEEILVPALARIAKGDGAALAWAGAMDAYIEAFTADATPDDAFAARVTDLTDLRHRVLDALAGRTGADFPAGAVYAGPDMPPSLFLAHDWSKGGAIALSAGSAISHVALLARARGVPMVIGLGEIEMEDGQAVLVDGDAGLVRVEPAGAPVATPPAPTQATDNRPVPPSPALAVAGGNSDGGETSVRLCVNLNTLSDLDSFEVDGVDGVGLVRTEFLFASAADVLFEERHFACYREIVHRLAGRPVTLRMLDYGGDKTLAGIAEGGPASLLGARGIRLLLAHPELARIQARALMRAAALGPVSVLLPMVTVPAELDAMNSLFEEEAARLARLGIPARLPPIGIMVEVPAAALTLDLFEAAAFFSVGTNDLMQYLSAAARDNPAIAPLNAQSEPALFRLLAQIRATARALGKPVSVCGDLASTPQGLAKLLAAGFRDVSVAPRHLPAIRAALAAGAVAPARMEG</sequence>
<accession>A0A2W5RCR6</accession>
<dbReference type="InterPro" id="IPR008731">
    <property type="entry name" value="PTS_EIN"/>
</dbReference>
<evidence type="ECO:0000259" key="10">
    <source>
        <dbReference type="Pfam" id="PF05524"/>
    </source>
</evidence>
<feature type="domain" description="PEP-utilising enzyme mobile" evidence="8">
    <location>
        <begin position="152"/>
        <end position="222"/>
    </location>
</feature>
<evidence type="ECO:0000256" key="4">
    <source>
        <dbReference type="ARBA" id="ARBA00022723"/>
    </source>
</evidence>
<comment type="cofactor">
    <cofactor evidence="1">
        <name>Mg(2+)</name>
        <dbReference type="ChEBI" id="CHEBI:18420"/>
    </cofactor>
</comment>
<dbReference type="Pfam" id="PF00391">
    <property type="entry name" value="PEP-utilizers"/>
    <property type="match status" value="1"/>
</dbReference>
<dbReference type="SUPFAM" id="SSF51621">
    <property type="entry name" value="Phosphoenolpyruvate/pyruvate domain"/>
    <property type="match status" value="1"/>
</dbReference>
<evidence type="ECO:0000256" key="7">
    <source>
        <dbReference type="SAM" id="MobiDB-lite"/>
    </source>
</evidence>
<dbReference type="Pfam" id="PF05524">
    <property type="entry name" value="PEP-utilisers_N"/>
    <property type="match status" value="1"/>
</dbReference>